<keyword evidence="1" id="KW-0472">Membrane</keyword>
<dbReference type="EMBL" id="CP046522">
    <property type="protein sequence ID" value="QGU96327.1"/>
    <property type="molecule type" value="Genomic_DNA"/>
</dbReference>
<dbReference type="InterPro" id="IPR010656">
    <property type="entry name" value="DctM"/>
</dbReference>
<reference evidence="3 4" key="1">
    <citation type="submission" date="2019-12" db="EMBL/GenBank/DDBJ databases">
        <title>Genome sequenceing of Clostridium bovifaecis.</title>
        <authorList>
            <person name="Yao Y."/>
        </authorList>
    </citation>
    <scope>NUCLEOTIDE SEQUENCE [LARGE SCALE GENOMIC DNA]</scope>
    <source>
        <strain evidence="3 4">BXX</strain>
    </source>
</reference>
<feature type="transmembrane region" description="Helical" evidence="1">
    <location>
        <begin position="190"/>
        <end position="208"/>
    </location>
</feature>
<evidence type="ECO:0000313" key="4">
    <source>
        <dbReference type="Proteomes" id="UP000422764"/>
    </source>
</evidence>
<keyword evidence="4" id="KW-1185">Reference proteome</keyword>
<dbReference type="AlphaFoldDB" id="A0A6I6F778"/>
<feature type="transmembrane region" description="Helical" evidence="1">
    <location>
        <begin position="145"/>
        <end position="166"/>
    </location>
</feature>
<feature type="transmembrane region" description="Helical" evidence="1">
    <location>
        <begin position="297"/>
        <end position="318"/>
    </location>
</feature>
<name>A0A6I6F778_9CLOT</name>
<dbReference type="Pfam" id="PF06808">
    <property type="entry name" value="DctM"/>
    <property type="match status" value="1"/>
</dbReference>
<organism evidence="3 4">
    <name type="scientific">Clostridium bovifaecis</name>
    <dbReference type="NCBI Taxonomy" id="2184719"/>
    <lineage>
        <taxon>Bacteria</taxon>
        <taxon>Bacillati</taxon>
        <taxon>Bacillota</taxon>
        <taxon>Clostridia</taxon>
        <taxon>Eubacteriales</taxon>
        <taxon>Clostridiaceae</taxon>
        <taxon>Clostridium</taxon>
    </lineage>
</organism>
<feature type="transmembrane region" description="Helical" evidence="1">
    <location>
        <begin position="31"/>
        <end position="53"/>
    </location>
</feature>
<keyword evidence="1" id="KW-1133">Transmembrane helix</keyword>
<evidence type="ECO:0000259" key="2">
    <source>
        <dbReference type="Pfam" id="PF06808"/>
    </source>
</evidence>
<sequence>MVQLTWTHYIYVIIILIIIAAIILKRDVALICILGIGIIGFMATGSLLKAVGVIYKAITVSGKEFIDIIIIISLVNAMSKALSDIGADEIMISPIKRLMLNKTMAFFILGITMMIISWFIWPTAAVVFIGAIMVPAAIKVGLPRIWIAVALCLFGKGAALSSDFFIQGAPATTARSAGINDTFEIVKASIPFWSTMCIASSITAFILMKLNTRVSLVDEAGETAVTEDKRVKGSKTISVLTIGMFILNILFMILFKIKGEEATALIGGTAVLILIFAVIAKFGLIEALGEFTGYIRNGFMFGTKIFAPIIVIGAFFFLGSEDTANRILGSEASGLLTDVSMYVSSKVRLSRISAITMQGIISIMVGVSGSGFGGIPLVGTLARAFSTSIDVSIEKIAAFGQVITVWIGGGTIIPWSVVPVAAICEVTPIELAKKNLIPVAVGVAVTFIVGLIWI</sequence>
<feature type="transmembrane region" description="Helical" evidence="1">
    <location>
        <begin position="262"/>
        <end position="285"/>
    </location>
</feature>
<feature type="transmembrane region" description="Helical" evidence="1">
    <location>
        <begin position="355"/>
        <end position="378"/>
    </location>
</feature>
<evidence type="ECO:0000256" key="1">
    <source>
        <dbReference type="SAM" id="Phobius"/>
    </source>
</evidence>
<dbReference type="Proteomes" id="UP000422764">
    <property type="component" value="Chromosome"/>
</dbReference>
<feature type="transmembrane region" description="Helical" evidence="1">
    <location>
        <begin position="6"/>
        <end position="24"/>
    </location>
</feature>
<feature type="transmembrane region" description="Helical" evidence="1">
    <location>
        <begin position="65"/>
        <end position="83"/>
    </location>
</feature>
<feature type="transmembrane region" description="Helical" evidence="1">
    <location>
        <begin position="104"/>
        <end position="133"/>
    </location>
</feature>
<keyword evidence="1" id="KW-0812">Transmembrane</keyword>
<feature type="transmembrane region" description="Helical" evidence="1">
    <location>
        <begin position="398"/>
        <end position="424"/>
    </location>
</feature>
<feature type="transmembrane region" description="Helical" evidence="1">
    <location>
        <begin position="436"/>
        <end position="453"/>
    </location>
</feature>
<feature type="transmembrane region" description="Helical" evidence="1">
    <location>
        <begin position="237"/>
        <end position="255"/>
    </location>
</feature>
<accession>A0A6I6F778</accession>
<protein>
    <submittedName>
        <fullName evidence="3">TRAP transporter large permease subunit</fullName>
    </submittedName>
</protein>
<proteinExistence type="predicted"/>
<gene>
    <name evidence="3" type="ORF">GOM49_15580</name>
</gene>
<feature type="domain" description="TRAP C4-dicarboxylate transport system permease DctM subunit" evidence="2">
    <location>
        <begin position="6"/>
        <end position="203"/>
    </location>
</feature>
<evidence type="ECO:0000313" key="3">
    <source>
        <dbReference type="EMBL" id="QGU96327.1"/>
    </source>
</evidence>